<dbReference type="GeneID" id="20039756"/>
<feature type="region of interest" description="Disordered" evidence="1">
    <location>
        <begin position="1"/>
        <end position="59"/>
    </location>
</feature>
<dbReference type="RefSeq" id="XP_008818287.1">
    <property type="nucleotide sequence ID" value="XM_008820065.1"/>
</dbReference>
<sequence>MGTEIQHKKDTNLSTKKDAKVPPNQDAQAIQRAHAQDPQSADTESSPKENTLATQKAHTKDGLVKRLIKSKQWNVWLKERTELIEKRRAAYPSMVKDVQYLERGKQKSLNGSLVSCLIFEFLSWIFS</sequence>
<evidence type="ECO:0000256" key="1">
    <source>
        <dbReference type="SAM" id="MobiDB-lite"/>
    </source>
</evidence>
<dbReference type="AlphaFoldDB" id="W6ZWD5"/>
<proteinExistence type="predicted"/>
<organism evidence="2 3">
    <name type="scientific">Plasmodium inui San Antonio 1</name>
    <dbReference type="NCBI Taxonomy" id="1237626"/>
    <lineage>
        <taxon>Eukaryota</taxon>
        <taxon>Sar</taxon>
        <taxon>Alveolata</taxon>
        <taxon>Apicomplexa</taxon>
        <taxon>Aconoidasida</taxon>
        <taxon>Haemosporida</taxon>
        <taxon>Plasmodiidae</taxon>
        <taxon>Plasmodium</taxon>
        <taxon>Plasmodium (Plasmodium)</taxon>
    </lineage>
</organism>
<dbReference type="Proteomes" id="UP000030640">
    <property type="component" value="Unassembled WGS sequence"/>
</dbReference>
<accession>W6ZWD5</accession>
<keyword evidence="3" id="KW-1185">Reference proteome</keyword>
<evidence type="ECO:0000313" key="2">
    <source>
        <dbReference type="EMBL" id="EUD65082.1"/>
    </source>
</evidence>
<protein>
    <submittedName>
        <fullName evidence="2">Uncharacterized protein</fullName>
    </submittedName>
</protein>
<gene>
    <name evidence="2" type="ORF">C922_04482</name>
</gene>
<feature type="compositionally biased region" description="Polar residues" evidence="1">
    <location>
        <begin position="37"/>
        <end position="56"/>
    </location>
</feature>
<evidence type="ECO:0000313" key="3">
    <source>
        <dbReference type="Proteomes" id="UP000030640"/>
    </source>
</evidence>
<name>W6ZWD5_9APIC</name>
<reference evidence="2 3" key="1">
    <citation type="submission" date="2013-02" db="EMBL/GenBank/DDBJ databases">
        <title>The Genome Sequence of Plasmodium inui San Antonio 1.</title>
        <authorList>
            <consortium name="The Broad Institute Genome Sequencing Platform"/>
            <consortium name="The Broad Institute Genome Sequencing Center for Infectious Disease"/>
            <person name="Neafsey D."/>
            <person name="Cheeseman I."/>
            <person name="Volkman S."/>
            <person name="Adams J."/>
            <person name="Walker B."/>
            <person name="Young S.K."/>
            <person name="Zeng Q."/>
            <person name="Gargeya S."/>
            <person name="Fitzgerald M."/>
            <person name="Haas B."/>
            <person name="Abouelleil A."/>
            <person name="Alvarado L."/>
            <person name="Arachchi H.M."/>
            <person name="Berlin A.M."/>
            <person name="Chapman S.B."/>
            <person name="Dewar J."/>
            <person name="Goldberg J."/>
            <person name="Griggs A."/>
            <person name="Gujja S."/>
            <person name="Hansen M."/>
            <person name="Howarth C."/>
            <person name="Imamovic A."/>
            <person name="Larimer J."/>
            <person name="McCowan C."/>
            <person name="Murphy C."/>
            <person name="Neiman D."/>
            <person name="Pearson M."/>
            <person name="Priest M."/>
            <person name="Roberts A."/>
            <person name="Saif S."/>
            <person name="Shea T."/>
            <person name="Sisk P."/>
            <person name="Sykes S."/>
            <person name="Wortman J."/>
            <person name="Nusbaum C."/>
            <person name="Birren B."/>
        </authorList>
    </citation>
    <scope>NUCLEOTIDE SEQUENCE [LARGE SCALE GENOMIC DNA]</scope>
    <source>
        <strain evidence="2 3">San Antonio 1</strain>
    </source>
</reference>
<dbReference type="EMBL" id="KI965483">
    <property type="protein sequence ID" value="EUD65082.1"/>
    <property type="molecule type" value="Genomic_DNA"/>
</dbReference>
<feature type="compositionally biased region" description="Basic and acidic residues" evidence="1">
    <location>
        <begin position="1"/>
        <end position="20"/>
    </location>
</feature>
<dbReference type="VEuPathDB" id="PlasmoDB:C922_04482"/>